<sequence>MITAQYVRGCYFTDWAHYRPGIGSYNPESYMPGLCTHIFFAFGNIQSDFTAAAFDPADLPSGPNGGYFARVNALKQQQPGLKTILSFGGFSAGTWIFKELKQAAGNKLVTIAVSAAASKVDAGYDVPALAQSVDFINVMTYDFHGTWESQTGQNSPLFSAPGDTTNFNTAFSMNYWAQKGASKSKLLIGIATYGRGWRLTNPSNNGLGAPGNPSSPQPFTATDGFAAYYEICTLGGIRQWDDNQKVPFLVNGSLWYGYDDAHSVSGKMQWLKDNGFAGAFVWTLDFDDFSGQCGTRYPLLTAILNGLSNGPSVAPFLNRTIAPTQRPVTRLPTIPPFQSTPKKPITQNPNLPFSCPSQNGFFPDPTNCGMYYQCINGIPFKFSCPPGLLWNQSIQGCDWPDNTSCVHHK</sequence>
<proteinExistence type="inferred from homology"/>
<dbReference type="PROSITE" id="PS51910">
    <property type="entry name" value="GH18_2"/>
    <property type="match status" value="2"/>
</dbReference>
<feature type="domain" description="GH18" evidence="5">
    <location>
        <begin position="98"/>
        <end position="310"/>
    </location>
</feature>
<dbReference type="GO" id="GO:0004568">
    <property type="term" value="F:chitinase activity"/>
    <property type="evidence" value="ECO:0007669"/>
    <property type="project" value="TreeGrafter"/>
</dbReference>
<protein>
    <submittedName>
        <fullName evidence="7">Chitinase</fullName>
    </submittedName>
</protein>
<keyword evidence="3" id="KW-1015">Disulfide bond</keyword>
<dbReference type="PANTHER" id="PTHR11177:SF400">
    <property type="entry name" value="ENDOCHITINASE-RELATED"/>
    <property type="match status" value="1"/>
</dbReference>
<dbReference type="WBParaSite" id="PDA_v2.g20426.t1">
    <property type="protein sequence ID" value="PDA_v2.g20426.t1"/>
    <property type="gene ID" value="PDA_v2.g20426"/>
</dbReference>
<dbReference type="Gene3D" id="3.10.50.10">
    <property type="match status" value="1"/>
</dbReference>
<keyword evidence="6" id="KW-1185">Reference proteome</keyword>
<dbReference type="InterPro" id="IPR002557">
    <property type="entry name" value="Chitin-bd_dom"/>
</dbReference>
<evidence type="ECO:0000259" key="5">
    <source>
        <dbReference type="PROSITE" id="PS51910"/>
    </source>
</evidence>
<reference evidence="7" key="1">
    <citation type="submission" date="2022-11" db="UniProtKB">
        <authorList>
            <consortium name="WormBaseParasite"/>
        </authorList>
    </citation>
    <scope>IDENTIFICATION</scope>
</reference>
<organism evidence="6 7">
    <name type="scientific">Panagrolaimus davidi</name>
    <dbReference type="NCBI Taxonomy" id="227884"/>
    <lineage>
        <taxon>Eukaryota</taxon>
        <taxon>Metazoa</taxon>
        <taxon>Ecdysozoa</taxon>
        <taxon>Nematoda</taxon>
        <taxon>Chromadorea</taxon>
        <taxon>Rhabditida</taxon>
        <taxon>Tylenchina</taxon>
        <taxon>Panagrolaimomorpha</taxon>
        <taxon>Panagrolaimoidea</taxon>
        <taxon>Panagrolaimidae</taxon>
        <taxon>Panagrolaimus</taxon>
    </lineage>
</organism>
<evidence type="ECO:0000256" key="1">
    <source>
        <dbReference type="ARBA" id="ARBA00009121"/>
    </source>
</evidence>
<name>A0A914PQM9_9BILA</name>
<feature type="domain" description="Chitin-binding type-2" evidence="4">
    <location>
        <begin position="352"/>
        <end position="407"/>
    </location>
</feature>
<evidence type="ECO:0000313" key="6">
    <source>
        <dbReference type="Proteomes" id="UP000887578"/>
    </source>
</evidence>
<dbReference type="InterPro" id="IPR036508">
    <property type="entry name" value="Chitin-bd_dom_sf"/>
</dbReference>
<dbReference type="PANTHER" id="PTHR11177">
    <property type="entry name" value="CHITINASE"/>
    <property type="match status" value="1"/>
</dbReference>
<dbReference type="InterPro" id="IPR001223">
    <property type="entry name" value="Glyco_hydro18_cat"/>
</dbReference>
<dbReference type="Gene3D" id="3.20.20.80">
    <property type="entry name" value="Glycosidases"/>
    <property type="match status" value="2"/>
</dbReference>
<dbReference type="SMART" id="SM00636">
    <property type="entry name" value="Glyco_18"/>
    <property type="match status" value="1"/>
</dbReference>
<keyword evidence="2" id="KW-0147">Chitin-binding</keyword>
<comment type="similarity">
    <text evidence="1">Belongs to the glycosyl hydrolase 18 family. Chitinase class II subfamily.</text>
</comment>
<evidence type="ECO:0000259" key="4">
    <source>
        <dbReference type="PROSITE" id="PS50940"/>
    </source>
</evidence>
<dbReference type="GO" id="GO:0005576">
    <property type="term" value="C:extracellular region"/>
    <property type="evidence" value="ECO:0007669"/>
    <property type="project" value="InterPro"/>
</dbReference>
<dbReference type="InterPro" id="IPR011583">
    <property type="entry name" value="Chitinase_II/V-like_cat"/>
</dbReference>
<dbReference type="SUPFAM" id="SSF51445">
    <property type="entry name" value="(Trans)glycosidases"/>
    <property type="match status" value="1"/>
</dbReference>
<dbReference type="SMART" id="SM00494">
    <property type="entry name" value="ChtBD2"/>
    <property type="match status" value="1"/>
</dbReference>
<dbReference type="Proteomes" id="UP000887578">
    <property type="component" value="Unplaced"/>
</dbReference>
<dbReference type="InterPro" id="IPR050314">
    <property type="entry name" value="Glycosyl_Hydrlase_18"/>
</dbReference>
<evidence type="ECO:0000313" key="7">
    <source>
        <dbReference type="WBParaSite" id="PDA_v2.g20426.t1"/>
    </source>
</evidence>
<dbReference type="GO" id="GO:0006032">
    <property type="term" value="P:chitin catabolic process"/>
    <property type="evidence" value="ECO:0007669"/>
    <property type="project" value="TreeGrafter"/>
</dbReference>
<dbReference type="Pfam" id="PF00704">
    <property type="entry name" value="Glyco_hydro_18"/>
    <property type="match status" value="1"/>
</dbReference>
<dbReference type="Gene3D" id="2.170.140.10">
    <property type="entry name" value="Chitin binding domain"/>
    <property type="match status" value="1"/>
</dbReference>
<dbReference type="Pfam" id="PF01607">
    <property type="entry name" value="CBM_14"/>
    <property type="match status" value="1"/>
</dbReference>
<dbReference type="PROSITE" id="PS50940">
    <property type="entry name" value="CHIT_BIND_II"/>
    <property type="match status" value="1"/>
</dbReference>
<dbReference type="InterPro" id="IPR017853">
    <property type="entry name" value="GH"/>
</dbReference>
<dbReference type="InterPro" id="IPR029070">
    <property type="entry name" value="Chitinase_insertion_sf"/>
</dbReference>
<dbReference type="SUPFAM" id="SSF57625">
    <property type="entry name" value="Invertebrate chitin-binding proteins"/>
    <property type="match status" value="1"/>
</dbReference>
<dbReference type="SUPFAM" id="SSF54556">
    <property type="entry name" value="Chitinase insertion domain"/>
    <property type="match status" value="1"/>
</dbReference>
<evidence type="ECO:0000256" key="2">
    <source>
        <dbReference type="ARBA" id="ARBA00022669"/>
    </source>
</evidence>
<feature type="domain" description="GH18" evidence="5">
    <location>
        <begin position="6"/>
        <end position="94"/>
    </location>
</feature>
<dbReference type="GO" id="GO:0008061">
    <property type="term" value="F:chitin binding"/>
    <property type="evidence" value="ECO:0007669"/>
    <property type="project" value="UniProtKB-KW"/>
</dbReference>
<dbReference type="AlphaFoldDB" id="A0A914PQM9"/>
<dbReference type="GO" id="GO:0005975">
    <property type="term" value="P:carbohydrate metabolic process"/>
    <property type="evidence" value="ECO:0007669"/>
    <property type="project" value="InterPro"/>
</dbReference>
<dbReference type="FunFam" id="3.10.50.10:FF:000001">
    <property type="entry name" value="Chitinase 3-like 1"/>
    <property type="match status" value="1"/>
</dbReference>
<evidence type="ECO:0000256" key="3">
    <source>
        <dbReference type="ARBA" id="ARBA00023157"/>
    </source>
</evidence>
<accession>A0A914PQM9</accession>